<evidence type="ECO:0000313" key="3">
    <source>
        <dbReference type="EMBL" id="TWT39892.1"/>
    </source>
</evidence>
<dbReference type="Pfam" id="PF13185">
    <property type="entry name" value="GAF_2"/>
    <property type="match status" value="1"/>
</dbReference>
<comment type="caution">
    <text evidence="3">The sequence shown here is derived from an EMBL/GenBank/DDBJ whole genome shotgun (WGS) entry which is preliminary data.</text>
</comment>
<dbReference type="InterPro" id="IPR036457">
    <property type="entry name" value="PPM-type-like_dom_sf"/>
</dbReference>
<dbReference type="Proteomes" id="UP000317243">
    <property type="component" value="Unassembled WGS sequence"/>
</dbReference>
<gene>
    <name evidence="3" type="primary">rsbP</name>
    <name evidence="3" type="ORF">KOR42_50660</name>
</gene>
<dbReference type="SUPFAM" id="SSF81606">
    <property type="entry name" value="PP2C-like"/>
    <property type="match status" value="1"/>
</dbReference>
<dbReference type="SUPFAM" id="SSF49879">
    <property type="entry name" value="SMAD/FHA domain"/>
    <property type="match status" value="1"/>
</dbReference>
<protein>
    <submittedName>
        <fullName evidence="3">Phosphoserine phosphatase RsbP</fullName>
        <ecNumber evidence="3">3.1.3.3</ecNumber>
    </submittedName>
</protein>
<evidence type="ECO:0000313" key="4">
    <source>
        <dbReference type="Proteomes" id="UP000317243"/>
    </source>
</evidence>
<dbReference type="Gene3D" id="3.60.40.10">
    <property type="entry name" value="PPM-type phosphatase domain"/>
    <property type="match status" value="1"/>
</dbReference>
<dbReference type="InterPro" id="IPR029016">
    <property type="entry name" value="GAF-like_dom_sf"/>
</dbReference>
<dbReference type="Gene3D" id="2.60.200.20">
    <property type="match status" value="1"/>
</dbReference>
<dbReference type="PANTHER" id="PTHR43156:SF2">
    <property type="entry name" value="STAGE II SPORULATION PROTEIN E"/>
    <property type="match status" value="1"/>
</dbReference>
<dbReference type="SUPFAM" id="SSF55781">
    <property type="entry name" value="GAF domain-like"/>
    <property type="match status" value="1"/>
</dbReference>
<evidence type="ECO:0000256" key="1">
    <source>
        <dbReference type="ARBA" id="ARBA00022801"/>
    </source>
</evidence>
<dbReference type="InterPro" id="IPR003018">
    <property type="entry name" value="GAF"/>
</dbReference>
<organism evidence="3 4">
    <name type="scientific">Thalassoglobus neptunius</name>
    <dbReference type="NCBI Taxonomy" id="1938619"/>
    <lineage>
        <taxon>Bacteria</taxon>
        <taxon>Pseudomonadati</taxon>
        <taxon>Planctomycetota</taxon>
        <taxon>Planctomycetia</taxon>
        <taxon>Planctomycetales</taxon>
        <taxon>Planctomycetaceae</taxon>
        <taxon>Thalassoglobus</taxon>
    </lineage>
</organism>
<dbReference type="SMART" id="SM00240">
    <property type="entry name" value="FHA"/>
    <property type="match status" value="1"/>
</dbReference>
<dbReference type="InterPro" id="IPR008984">
    <property type="entry name" value="SMAD_FHA_dom_sf"/>
</dbReference>
<dbReference type="SMART" id="SM00331">
    <property type="entry name" value="PP2C_SIG"/>
    <property type="match status" value="1"/>
</dbReference>
<sequence length="612" mass="67122">MRPATGRLKRNGSGSQVYCAHLFGTERLSTVWGVRLAILQLIRGGEVGKQYELDGDTHVLGRHPTCDIVLDSGVVSRRHAQILESHGTYYVEDLRSRNGTFVNEKLIDGRRELSEGDEIRLCDVVLSFLFTPSAAIVAKDREEARATLEVTNSDVVPISSNVDESQLFTRPPNDLEDSFDGSTSIRKLPTWDGDSLIDPSVKLKAILEITQSLGRELKVDKVLPKMLATLFNIFPQAEQGFVLLKEPESNRLKVKASRARGTETADVVAVSMTVVRHAMQTLEAILSKNVSDDSRFKKSTALSRMRISSVMCVPMVTPDGEGVGVIQIVTRDEQNAFAEEDLDLLASLATQAAMAIENARLHEEDIVRRELERDLEFATQVQLGFLPKSRPSLPGYEFSDYYEAALSVGGDYFDYIVFPDGRTAMAIGDVAGKGMPAALLMARLYSSTRFQLLTNPTIAEAVSGLNQEISSSGLGHRFITFLLMVINPEDHSVELVNAGHLSPLLRHVDGTVEAIGAESSNLPLGIVPDLKFQSSRHQLAVGDTMVAFTDGVTEAMNGEKEIYGQKRLVDLLGTLPDEIHEVIDGIVRSTVDFSEGVNSRDDTCLIGVCRTE</sequence>
<name>A0A5C5VQM7_9PLAN</name>
<dbReference type="PANTHER" id="PTHR43156">
    <property type="entry name" value="STAGE II SPORULATION PROTEIN E-RELATED"/>
    <property type="match status" value="1"/>
</dbReference>
<evidence type="ECO:0000259" key="2">
    <source>
        <dbReference type="PROSITE" id="PS50006"/>
    </source>
</evidence>
<dbReference type="Pfam" id="PF00498">
    <property type="entry name" value="FHA"/>
    <property type="match status" value="1"/>
</dbReference>
<dbReference type="Pfam" id="PF07228">
    <property type="entry name" value="SpoIIE"/>
    <property type="match status" value="1"/>
</dbReference>
<dbReference type="GO" id="GO:0016791">
    <property type="term" value="F:phosphatase activity"/>
    <property type="evidence" value="ECO:0007669"/>
    <property type="project" value="TreeGrafter"/>
</dbReference>
<dbReference type="InterPro" id="IPR000253">
    <property type="entry name" value="FHA_dom"/>
</dbReference>
<keyword evidence="1 3" id="KW-0378">Hydrolase</keyword>
<feature type="domain" description="FHA" evidence="2">
    <location>
        <begin position="58"/>
        <end position="107"/>
    </location>
</feature>
<dbReference type="OrthoDB" id="247273at2"/>
<dbReference type="InterPro" id="IPR001932">
    <property type="entry name" value="PPM-type_phosphatase-like_dom"/>
</dbReference>
<reference evidence="3 4" key="1">
    <citation type="submission" date="2019-02" db="EMBL/GenBank/DDBJ databases">
        <title>Deep-cultivation of Planctomycetes and their phenomic and genomic characterization uncovers novel biology.</title>
        <authorList>
            <person name="Wiegand S."/>
            <person name="Jogler M."/>
            <person name="Boedeker C."/>
            <person name="Pinto D."/>
            <person name="Vollmers J."/>
            <person name="Rivas-Marin E."/>
            <person name="Kohn T."/>
            <person name="Peeters S.H."/>
            <person name="Heuer A."/>
            <person name="Rast P."/>
            <person name="Oberbeckmann S."/>
            <person name="Bunk B."/>
            <person name="Jeske O."/>
            <person name="Meyerdierks A."/>
            <person name="Storesund J.E."/>
            <person name="Kallscheuer N."/>
            <person name="Luecker S."/>
            <person name="Lage O.M."/>
            <person name="Pohl T."/>
            <person name="Merkel B.J."/>
            <person name="Hornburger P."/>
            <person name="Mueller R.-W."/>
            <person name="Bruemmer F."/>
            <person name="Labrenz M."/>
            <person name="Spormann A.M."/>
            <person name="Op Den Camp H."/>
            <person name="Overmann J."/>
            <person name="Amann R."/>
            <person name="Jetten M.S.M."/>
            <person name="Mascher T."/>
            <person name="Medema M.H."/>
            <person name="Devos D.P."/>
            <person name="Kaster A.-K."/>
            <person name="Ovreas L."/>
            <person name="Rohde M."/>
            <person name="Galperin M.Y."/>
            <person name="Jogler C."/>
        </authorList>
    </citation>
    <scope>NUCLEOTIDE SEQUENCE [LARGE SCALE GENOMIC DNA]</scope>
    <source>
        <strain evidence="3 4">KOR42</strain>
    </source>
</reference>
<dbReference type="EC" id="3.1.3.3" evidence="3"/>
<proteinExistence type="predicted"/>
<dbReference type="AlphaFoldDB" id="A0A5C5VQM7"/>
<dbReference type="CDD" id="cd00060">
    <property type="entry name" value="FHA"/>
    <property type="match status" value="1"/>
</dbReference>
<dbReference type="SMART" id="SM00065">
    <property type="entry name" value="GAF"/>
    <property type="match status" value="1"/>
</dbReference>
<dbReference type="Gene3D" id="3.30.450.40">
    <property type="match status" value="1"/>
</dbReference>
<dbReference type="EMBL" id="SIHI01000061">
    <property type="protein sequence ID" value="TWT39892.1"/>
    <property type="molecule type" value="Genomic_DNA"/>
</dbReference>
<dbReference type="InterPro" id="IPR052016">
    <property type="entry name" value="Bact_Sigma-Reg"/>
</dbReference>
<keyword evidence="4" id="KW-1185">Reference proteome</keyword>
<dbReference type="PROSITE" id="PS50006">
    <property type="entry name" value="FHA_DOMAIN"/>
    <property type="match status" value="1"/>
</dbReference>
<accession>A0A5C5VQM7</accession>